<comment type="caution">
    <text evidence="1">The sequence shown here is derived from an EMBL/GenBank/DDBJ whole genome shotgun (WGS) entry which is preliminary data.</text>
</comment>
<proteinExistence type="predicted"/>
<evidence type="ECO:0000313" key="2">
    <source>
        <dbReference type="Proteomes" id="UP000823941"/>
    </source>
</evidence>
<organism evidence="1 2">
    <name type="scientific">Plutella xylostella</name>
    <name type="common">Diamondback moth</name>
    <name type="synonym">Plutella maculipennis</name>
    <dbReference type="NCBI Taxonomy" id="51655"/>
    <lineage>
        <taxon>Eukaryota</taxon>
        <taxon>Metazoa</taxon>
        <taxon>Ecdysozoa</taxon>
        <taxon>Arthropoda</taxon>
        <taxon>Hexapoda</taxon>
        <taxon>Insecta</taxon>
        <taxon>Pterygota</taxon>
        <taxon>Neoptera</taxon>
        <taxon>Endopterygota</taxon>
        <taxon>Lepidoptera</taxon>
        <taxon>Glossata</taxon>
        <taxon>Ditrysia</taxon>
        <taxon>Yponomeutoidea</taxon>
        <taxon>Plutellidae</taxon>
        <taxon>Plutella</taxon>
    </lineage>
</organism>
<protein>
    <submittedName>
        <fullName evidence="1">Uncharacterized protein</fullName>
    </submittedName>
</protein>
<gene>
    <name evidence="1" type="ORF">JYU34_009127</name>
</gene>
<sequence>MLQQKNNKLITQFFLKNTGTEQTRPSTARGYQNQNRPWIDEAYFLARPPLRPLPATGIYLNDSVDGPLITDLPADGYRRLSF</sequence>
<reference evidence="1 2" key="1">
    <citation type="submission" date="2021-06" db="EMBL/GenBank/DDBJ databases">
        <title>A haploid diamondback moth (Plutella xylostella L.) genome assembly resolves 31 chromosomes and identifies a diamide resistance mutation.</title>
        <authorList>
            <person name="Ward C.M."/>
            <person name="Perry K.D."/>
            <person name="Baker G."/>
            <person name="Powis K."/>
            <person name="Heckel D.G."/>
            <person name="Baxter S.W."/>
        </authorList>
    </citation>
    <scope>NUCLEOTIDE SEQUENCE [LARGE SCALE GENOMIC DNA]</scope>
    <source>
        <strain evidence="1 2">LV</strain>
        <tissue evidence="1">Single pupa</tissue>
    </source>
</reference>
<keyword evidence="2" id="KW-1185">Reference proteome</keyword>
<dbReference type="EMBL" id="JAHIBW010000012">
    <property type="protein sequence ID" value="KAG7306493.1"/>
    <property type="molecule type" value="Genomic_DNA"/>
</dbReference>
<accession>A0ABQ7QN91</accession>
<dbReference type="Proteomes" id="UP000823941">
    <property type="component" value="Chromosome 12"/>
</dbReference>
<name>A0ABQ7QN91_PLUXY</name>
<evidence type="ECO:0000313" key="1">
    <source>
        <dbReference type="EMBL" id="KAG7306493.1"/>
    </source>
</evidence>